<dbReference type="Gene3D" id="3.30.190.20">
    <property type="match status" value="1"/>
</dbReference>
<protein>
    <submittedName>
        <fullName evidence="3">DUF4806 domain-containing protein</fullName>
    </submittedName>
</protein>
<dbReference type="SUPFAM" id="SSF56808">
    <property type="entry name" value="Ribosomal protein L1"/>
    <property type="match status" value="1"/>
</dbReference>
<dbReference type="WBParaSite" id="PTRK_0001130100.1">
    <property type="protein sequence ID" value="PTRK_0001130100.1"/>
    <property type="gene ID" value="PTRK_0001130100"/>
</dbReference>
<keyword evidence="2" id="KW-1185">Reference proteome</keyword>
<evidence type="ECO:0000313" key="3">
    <source>
        <dbReference type="WBParaSite" id="PTRK_0001130100.1"/>
    </source>
</evidence>
<feature type="compositionally biased region" description="Basic residues" evidence="1">
    <location>
        <begin position="1"/>
        <end position="10"/>
    </location>
</feature>
<dbReference type="InterPro" id="IPR023674">
    <property type="entry name" value="Ribosomal_uL1-like"/>
</dbReference>
<sequence>MAKNSVKKSSKSPSIPTKLTENIGVQKNASIKKKSNVKKNSITQKIQKISEKCNKSPFENIIDKIREGVIAQKEHAEKASKNSLFPDVDNALSLTFTLKKLTPEHQPCTKFVQLPFPDRSPENTSVCLILPDISKSKEVNTNSDTEIEARQWAEVLEEKFEIDKSLYTKIYTLRQLRREVKGHEAIKSFSRSYDIFMCSSNVYKSAIAHLGSNFLKTNKALHPLCLKSHPKKKIEDVVKKTAVRINPKKINMSTKIGNTSQETSNLVENSKVIVQTFLDNVPGNLDNIRTINLGNVGGVFSLPVYLSAGNPNEVKIEKPKNFFDTEAEVVDELNTIENENIVVAVTKSGKVSFKDKNGNKFIGNKRKNSINVVEEVVPAKISKSESIKKVIVQESIVKGENEIKPVNSLESKVAVSKVRNNEKIVSKTNLIEKKEEKNSTVESIGTSTKNTLGKVKVPSINNVDSSKKEANQNKKIKLASSAKVEQTKKVAVQNNKAKVELIKKEVNQNKIVNKGKNVSAKRELTPPTLRGSAKITKDTSIPKVSKTKQKIQTPLKKLSTGPKVFVAETPLPKVVETIVEKKSSSNIKKKNGSLKKK</sequence>
<accession>A0A0N4ZS19</accession>
<dbReference type="InterPro" id="IPR016095">
    <property type="entry name" value="Ribosomal_uL1_3-a/b-sand"/>
</dbReference>
<dbReference type="Proteomes" id="UP000038045">
    <property type="component" value="Unplaced"/>
</dbReference>
<dbReference type="Pfam" id="PF00687">
    <property type="entry name" value="Ribosomal_L1"/>
    <property type="match status" value="1"/>
</dbReference>
<reference evidence="3" key="1">
    <citation type="submission" date="2017-02" db="UniProtKB">
        <authorList>
            <consortium name="WormBaseParasite"/>
        </authorList>
    </citation>
    <scope>IDENTIFICATION</scope>
</reference>
<dbReference type="InterPro" id="IPR028364">
    <property type="entry name" value="Ribosomal_uL1/biogenesis"/>
</dbReference>
<evidence type="ECO:0000313" key="2">
    <source>
        <dbReference type="Proteomes" id="UP000038045"/>
    </source>
</evidence>
<organism evidence="2 3">
    <name type="scientific">Parastrongyloides trichosuri</name>
    <name type="common">Possum-specific nematode worm</name>
    <dbReference type="NCBI Taxonomy" id="131310"/>
    <lineage>
        <taxon>Eukaryota</taxon>
        <taxon>Metazoa</taxon>
        <taxon>Ecdysozoa</taxon>
        <taxon>Nematoda</taxon>
        <taxon>Chromadorea</taxon>
        <taxon>Rhabditida</taxon>
        <taxon>Tylenchina</taxon>
        <taxon>Panagrolaimomorpha</taxon>
        <taxon>Strongyloidoidea</taxon>
        <taxon>Strongyloididae</taxon>
        <taxon>Parastrongyloides</taxon>
    </lineage>
</organism>
<dbReference type="STRING" id="131310.A0A0N4ZS19"/>
<feature type="region of interest" description="Disordered" evidence="1">
    <location>
        <begin position="1"/>
        <end position="21"/>
    </location>
</feature>
<evidence type="ECO:0000256" key="1">
    <source>
        <dbReference type="SAM" id="MobiDB-lite"/>
    </source>
</evidence>
<proteinExistence type="predicted"/>
<dbReference type="Gene3D" id="3.40.50.790">
    <property type="match status" value="1"/>
</dbReference>
<name>A0A0N4ZS19_PARTI</name>
<dbReference type="AlphaFoldDB" id="A0A0N4ZS19"/>